<gene>
    <name evidence="1" type="ORF">MESINF_0357</name>
</gene>
<name>A0A7Z7PQI4_9BACT</name>
<evidence type="ECO:0000313" key="2">
    <source>
        <dbReference type="Proteomes" id="UP000250796"/>
    </source>
</evidence>
<dbReference type="AlphaFoldDB" id="A0A7Z7PQI4"/>
<keyword evidence="2" id="KW-1185">Reference proteome</keyword>
<dbReference type="Proteomes" id="UP000250796">
    <property type="component" value="Chromosome MESINF"/>
</dbReference>
<organism evidence="1 2">
    <name type="scientific">Mesotoga infera</name>
    <dbReference type="NCBI Taxonomy" id="1236046"/>
    <lineage>
        <taxon>Bacteria</taxon>
        <taxon>Thermotogati</taxon>
        <taxon>Thermotogota</taxon>
        <taxon>Thermotogae</taxon>
        <taxon>Kosmotogales</taxon>
        <taxon>Kosmotogaceae</taxon>
        <taxon>Mesotoga</taxon>
    </lineage>
</organism>
<sequence>MVFEITGESLVLKEFFISARAPNCRRISSDHDEKEYKFRTVISSSNMFGETAVRLDGFSKWKKEEKKSIERLLKYIDPSLDIFIDGSIDPGIEKIKVSFELPKPWEEERWVEHGINIASQLQMKATRDSIKRMIEKVGKDELRILSELEKLKVVDRNITAAMVDKYVVKDIEVEVEALVFTFLSCGPEFLYDFDHRQLPFPLFSSVLSKILIEIGTVLEHKTAGGTLSWKEVKSLSEATGISASRISKIVGFNFSGSGEQNIDITASLDRRKIAFLLLCLQDLDEEFKRGDINQEIAYFALIKSSLQV</sequence>
<accession>A0A7Z7PQI4</accession>
<dbReference type="RefSeq" id="WP_169698245.1">
    <property type="nucleotide sequence ID" value="NZ_LS974202.1"/>
</dbReference>
<proteinExistence type="predicted"/>
<dbReference type="EMBL" id="LS974202">
    <property type="protein sequence ID" value="SSC11806.1"/>
    <property type="molecule type" value="Genomic_DNA"/>
</dbReference>
<evidence type="ECO:0000313" key="1">
    <source>
        <dbReference type="EMBL" id="SSC11806.1"/>
    </source>
</evidence>
<dbReference type="KEGG" id="minf:MESINF_0357"/>
<reference evidence="1 2" key="1">
    <citation type="submission" date="2017-01" db="EMBL/GenBank/DDBJ databases">
        <authorList>
            <person name="Erauso G."/>
        </authorList>
    </citation>
    <scope>NUCLEOTIDE SEQUENCE [LARGE SCALE GENOMIC DNA]</scope>
    <source>
        <strain evidence="1">MESINF1</strain>
    </source>
</reference>
<protein>
    <submittedName>
        <fullName evidence="1">DNA polymerase III delta</fullName>
    </submittedName>
</protein>